<organism evidence="2 3">
    <name type="scientific">Linnemannia elongata AG-77</name>
    <dbReference type="NCBI Taxonomy" id="1314771"/>
    <lineage>
        <taxon>Eukaryota</taxon>
        <taxon>Fungi</taxon>
        <taxon>Fungi incertae sedis</taxon>
        <taxon>Mucoromycota</taxon>
        <taxon>Mortierellomycotina</taxon>
        <taxon>Mortierellomycetes</taxon>
        <taxon>Mortierellales</taxon>
        <taxon>Mortierellaceae</taxon>
        <taxon>Linnemannia</taxon>
    </lineage>
</organism>
<dbReference type="AlphaFoldDB" id="A0A197JMB3"/>
<evidence type="ECO:0000256" key="1">
    <source>
        <dbReference type="SAM" id="SignalP"/>
    </source>
</evidence>
<feature type="signal peptide" evidence="1">
    <location>
        <begin position="1"/>
        <end position="16"/>
    </location>
</feature>
<dbReference type="Proteomes" id="UP000078512">
    <property type="component" value="Unassembled WGS sequence"/>
</dbReference>
<reference evidence="2 3" key="1">
    <citation type="submission" date="2016-05" db="EMBL/GenBank/DDBJ databases">
        <title>Genome sequencing reveals origins of a unique bacterial endosymbiosis in the earliest lineages of terrestrial Fungi.</title>
        <authorList>
            <consortium name="DOE Joint Genome Institute"/>
            <person name="Uehling J."/>
            <person name="Gryganskyi A."/>
            <person name="Hameed K."/>
            <person name="Tschaplinski T."/>
            <person name="Misztal P."/>
            <person name="Wu S."/>
            <person name="Desiro A."/>
            <person name="Vande Pol N."/>
            <person name="Du Z.-Y."/>
            <person name="Zienkiewicz A."/>
            <person name="Zienkiewicz K."/>
            <person name="Morin E."/>
            <person name="Tisserant E."/>
            <person name="Splivallo R."/>
            <person name="Hainaut M."/>
            <person name="Henrissat B."/>
            <person name="Ohm R."/>
            <person name="Kuo A."/>
            <person name="Yan J."/>
            <person name="Lipzen A."/>
            <person name="Nolan M."/>
            <person name="Labutti K."/>
            <person name="Barry K."/>
            <person name="Goldstein A."/>
            <person name="Labbe J."/>
            <person name="Schadt C."/>
            <person name="Tuskan G."/>
            <person name="Grigoriev I."/>
            <person name="Martin F."/>
            <person name="Vilgalys R."/>
            <person name="Bonito G."/>
        </authorList>
    </citation>
    <scope>NUCLEOTIDE SEQUENCE [LARGE SCALE GENOMIC DNA]</scope>
    <source>
        <strain evidence="2 3">AG-77</strain>
    </source>
</reference>
<evidence type="ECO:0000313" key="2">
    <source>
        <dbReference type="EMBL" id="OAQ25626.1"/>
    </source>
</evidence>
<proteinExistence type="predicted"/>
<dbReference type="EMBL" id="KV442076">
    <property type="protein sequence ID" value="OAQ25626.1"/>
    <property type="molecule type" value="Genomic_DNA"/>
</dbReference>
<keyword evidence="3" id="KW-1185">Reference proteome</keyword>
<sequence length="155" mass="17453">MTLRLLALALSTLLLANPRPGTFIGNWIVYHPIDTGSDYGFDCGILQICWYQASTFSSQVSAIHLNLERRGDINDWEEQGLWPAFFKQLSLQGGEAICISLSLRCFVVICRCLAFSRGSHSPWRQVSFTGHRVWPITKAIFTMSEARPLARGTFI</sequence>
<gene>
    <name evidence="2" type="ORF">K457DRAFT_747104</name>
</gene>
<feature type="chain" id="PRO_5008276086" evidence="1">
    <location>
        <begin position="17"/>
        <end position="155"/>
    </location>
</feature>
<keyword evidence="1" id="KW-0732">Signal</keyword>
<evidence type="ECO:0000313" key="3">
    <source>
        <dbReference type="Proteomes" id="UP000078512"/>
    </source>
</evidence>
<protein>
    <submittedName>
        <fullName evidence="2">Uncharacterized protein</fullName>
    </submittedName>
</protein>
<name>A0A197JMB3_9FUNG</name>
<accession>A0A197JMB3</accession>